<dbReference type="AlphaFoldDB" id="A0A929BCX9"/>
<keyword evidence="1" id="KW-1133">Transmembrane helix</keyword>
<dbReference type="Pfam" id="PF13160">
    <property type="entry name" value="DUF3995"/>
    <property type="match status" value="1"/>
</dbReference>
<feature type="transmembrane region" description="Helical" evidence="1">
    <location>
        <begin position="81"/>
        <end position="102"/>
    </location>
</feature>
<proteinExistence type="predicted"/>
<keyword evidence="3" id="KW-1185">Reference proteome</keyword>
<accession>A0A929BCX9</accession>
<reference evidence="2" key="1">
    <citation type="submission" date="2020-10" db="EMBL/GenBank/DDBJ databases">
        <title>Diversity and distribution of actinomycetes associated with coral in the coast of Hainan.</title>
        <authorList>
            <person name="Li F."/>
        </authorList>
    </citation>
    <scope>NUCLEOTIDE SEQUENCE</scope>
    <source>
        <strain evidence="2">HNM0983</strain>
    </source>
</reference>
<dbReference type="Proteomes" id="UP000598360">
    <property type="component" value="Unassembled WGS sequence"/>
</dbReference>
<feature type="transmembrane region" description="Helical" evidence="1">
    <location>
        <begin position="52"/>
        <end position="74"/>
    </location>
</feature>
<feature type="transmembrane region" description="Helical" evidence="1">
    <location>
        <begin position="122"/>
        <end position="148"/>
    </location>
</feature>
<organism evidence="2 3">
    <name type="scientific">Saccharopolyspora montiporae</name>
    <dbReference type="NCBI Taxonomy" id="2781240"/>
    <lineage>
        <taxon>Bacteria</taxon>
        <taxon>Bacillati</taxon>
        <taxon>Actinomycetota</taxon>
        <taxon>Actinomycetes</taxon>
        <taxon>Pseudonocardiales</taxon>
        <taxon>Pseudonocardiaceae</taxon>
        <taxon>Saccharopolyspora</taxon>
    </lineage>
</organism>
<sequence length="152" mass="16137">MQEPSRFAKPWSARAAAVWAFAFAALNVFWAFGGTTGAHPFEQQPDPLLLPANLGAALVKVLLGLLALAAVAPWGARLPGLLVSGVNVAAGLVMTLHGLFGLVGNALVLSGALDLGRPVTHWYWYFVLVWDPVWLLGGVLFLLTAAVARARR</sequence>
<dbReference type="EMBL" id="JADEYC010000045">
    <property type="protein sequence ID" value="MBE9376531.1"/>
    <property type="molecule type" value="Genomic_DNA"/>
</dbReference>
<dbReference type="RefSeq" id="WP_193930327.1">
    <property type="nucleotide sequence ID" value="NZ_JADEYC010000045.1"/>
</dbReference>
<gene>
    <name evidence="2" type="ORF">IQ251_18935</name>
</gene>
<evidence type="ECO:0000256" key="1">
    <source>
        <dbReference type="SAM" id="Phobius"/>
    </source>
</evidence>
<evidence type="ECO:0000313" key="2">
    <source>
        <dbReference type="EMBL" id="MBE9376531.1"/>
    </source>
</evidence>
<evidence type="ECO:0000313" key="3">
    <source>
        <dbReference type="Proteomes" id="UP000598360"/>
    </source>
</evidence>
<dbReference type="InterPro" id="IPR025058">
    <property type="entry name" value="DUF3995"/>
</dbReference>
<keyword evidence="1" id="KW-0812">Transmembrane</keyword>
<comment type="caution">
    <text evidence="2">The sequence shown here is derived from an EMBL/GenBank/DDBJ whole genome shotgun (WGS) entry which is preliminary data.</text>
</comment>
<keyword evidence="1" id="KW-0472">Membrane</keyword>
<protein>
    <submittedName>
        <fullName evidence="2">DUF3995 domain-containing protein</fullName>
    </submittedName>
</protein>
<name>A0A929BCX9_9PSEU</name>
<feature type="transmembrane region" description="Helical" evidence="1">
    <location>
        <begin position="12"/>
        <end position="32"/>
    </location>
</feature>